<protein>
    <recommendedName>
        <fullName evidence="7">Dioxygenase</fullName>
    </recommendedName>
</protein>
<dbReference type="EMBL" id="UINC01134104">
    <property type="protein sequence ID" value="SVD17431.1"/>
    <property type="molecule type" value="Genomic_DNA"/>
</dbReference>
<comment type="similarity">
    <text evidence="2">Belongs to the carotenoid oxygenase family.</text>
</comment>
<organism evidence="6">
    <name type="scientific">marine metagenome</name>
    <dbReference type="NCBI Taxonomy" id="408172"/>
    <lineage>
        <taxon>unclassified sequences</taxon>
        <taxon>metagenomes</taxon>
        <taxon>ecological metagenomes</taxon>
    </lineage>
</organism>
<comment type="cofactor">
    <cofactor evidence="1">
        <name>Fe(2+)</name>
        <dbReference type="ChEBI" id="CHEBI:29033"/>
    </cofactor>
</comment>
<evidence type="ECO:0000256" key="4">
    <source>
        <dbReference type="ARBA" id="ARBA00023002"/>
    </source>
</evidence>
<keyword evidence="5" id="KW-0408">Iron</keyword>
<dbReference type="GO" id="GO:0010436">
    <property type="term" value="F:carotenoid dioxygenase activity"/>
    <property type="evidence" value="ECO:0007669"/>
    <property type="project" value="TreeGrafter"/>
</dbReference>
<evidence type="ECO:0000256" key="3">
    <source>
        <dbReference type="ARBA" id="ARBA00022723"/>
    </source>
</evidence>
<dbReference type="InterPro" id="IPR004294">
    <property type="entry name" value="Carotenoid_Oase"/>
</dbReference>
<evidence type="ECO:0000256" key="2">
    <source>
        <dbReference type="ARBA" id="ARBA00006787"/>
    </source>
</evidence>
<dbReference type="PANTHER" id="PTHR10543:SF89">
    <property type="entry name" value="CAROTENOID 9,10(9',10')-CLEAVAGE DIOXYGENASE 1"/>
    <property type="match status" value="1"/>
</dbReference>
<evidence type="ECO:0000256" key="1">
    <source>
        <dbReference type="ARBA" id="ARBA00001954"/>
    </source>
</evidence>
<feature type="non-terminal residue" evidence="6">
    <location>
        <position position="160"/>
    </location>
</feature>
<evidence type="ECO:0008006" key="7">
    <source>
        <dbReference type="Google" id="ProtNLM"/>
    </source>
</evidence>
<name>A0A382T800_9ZZZZ</name>
<evidence type="ECO:0000256" key="5">
    <source>
        <dbReference type="ARBA" id="ARBA00023004"/>
    </source>
</evidence>
<accession>A0A382T800</accession>
<dbReference type="AlphaFoldDB" id="A0A382T800"/>
<dbReference type="Pfam" id="PF03055">
    <property type="entry name" value="RPE65"/>
    <property type="match status" value="1"/>
</dbReference>
<dbReference type="PANTHER" id="PTHR10543">
    <property type="entry name" value="BETA-CAROTENE DIOXYGENASE"/>
    <property type="match status" value="1"/>
</dbReference>
<proteinExistence type="inferred from homology"/>
<dbReference type="GO" id="GO:0009570">
    <property type="term" value="C:chloroplast stroma"/>
    <property type="evidence" value="ECO:0007669"/>
    <property type="project" value="TreeGrafter"/>
</dbReference>
<dbReference type="GO" id="GO:0046872">
    <property type="term" value="F:metal ion binding"/>
    <property type="evidence" value="ECO:0007669"/>
    <property type="project" value="UniProtKB-KW"/>
</dbReference>
<gene>
    <name evidence="6" type="ORF">METZ01_LOCUS370285</name>
</gene>
<keyword evidence="3" id="KW-0479">Metal-binding</keyword>
<reference evidence="6" key="1">
    <citation type="submission" date="2018-05" db="EMBL/GenBank/DDBJ databases">
        <authorList>
            <person name="Lanie J.A."/>
            <person name="Ng W.-L."/>
            <person name="Kazmierczak K.M."/>
            <person name="Andrzejewski T.M."/>
            <person name="Davidsen T.M."/>
            <person name="Wayne K.J."/>
            <person name="Tettelin H."/>
            <person name="Glass J.I."/>
            <person name="Rusch D."/>
            <person name="Podicherti R."/>
            <person name="Tsui H.-C.T."/>
            <person name="Winkler M.E."/>
        </authorList>
    </citation>
    <scope>NUCLEOTIDE SEQUENCE</scope>
</reference>
<keyword evidence="4" id="KW-0560">Oxidoreductase</keyword>
<evidence type="ECO:0000313" key="6">
    <source>
        <dbReference type="EMBL" id="SVD17431.1"/>
    </source>
</evidence>
<dbReference type="GO" id="GO:0016121">
    <property type="term" value="P:carotene catabolic process"/>
    <property type="evidence" value="ECO:0007669"/>
    <property type="project" value="TreeGrafter"/>
</dbReference>
<sequence length="160" mass="17870">MSESTLTTEKTNKTDSFDIPSFHGGLENLETEYNYYLNDIAGEVPTDIKGTFFRNGPGRQKIGGKAFGHWFDGDGMLCAFTFNEGTVHFKNRYVKTPKYIKETEAQKVLYRGFGTQIPGGMFANFRKMPTNPANTNTIYHGGHLLALNEGGKPWELTPSS</sequence>